<dbReference type="AlphaFoldDB" id="A0A0F3IF20"/>
<organism evidence="1 2">
    <name type="scientific">Methylocucumis oryzae</name>
    <dbReference type="NCBI Taxonomy" id="1632867"/>
    <lineage>
        <taxon>Bacteria</taxon>
        <taxon>Pseudomonadati</taxon>
        <taxon>Pseudomonadota</taxon>
        <taxon>Gammaproteobacteria</taxon>
        <taxon>Methylococcales</taxon>
        <taxon>Methylococcaceae</taxon>
        <taxon>Methylocucumis</taxon>
    </lineage>
</organism>
<evidence type="ECO:0000313" key="1">
    <source>
        <dbReference type="EMBL" id="KJV05415.1"/>
    </source>
</evidence>
<comment type="caution">
    <text evidence="1">The sequence shown here is derived from an EMBL/GenBank/DDBJ whole genome shotgun (WGS) entry which is preliminary data.</text>
</comment>
<gene>
    <name evidence="1" type="ORF">VZ94_18415</name>
</gene>
<dbReference type="EMBL" id="LAJX01000231">
    <property type="protein sequence ID" value="KJV05415.1"/>
    <property type="molecule type" value="Genomic_DNA"/>
</dbReference>
<proteinExistence type="predicted"/>
<reference evidence="2" key="1">
    <citation type="submission" date="2015-03" db="EMBL/GenBank/DDBJ databases">
        <title>Draft genome sequence of a novel methanotroph (Sn10-6) isolated from flooded ricefield rhizosphere in India.</title>
        <authorList>
            <person name="Pandit P.S."/>
            <person name="Pore S.D."/>
            <person name="Arora P."/>
            <person name="Kapse N.G."/>
            <person name="Dhakephalkar P.K."/>
            <person name="Rahalkar M.C."/>
        </authorList>
    </citation>
    <scope>NUCLEOTIDE SEQUENCE [LARGE SCALE GENOMIC DNA]</scope>
    <source>
        <strain evidence="2">Sn10-6</strain>
    </source>
</reference>
<evidence type="ECO:0000313" key="2">
    <source>
        <dbReference type="Proteomes" id="UP000033684"/>
    </source>
</evidence>
<dbReference type="Proteomes" id="UP000033684">
    <property type="component" value="Unassembled WGS sequence"/>
</dbReference>
<sequence>MRFVPQRILFFIVAWYDSMMPNRSQPTIRTAAVLIIFTIIAITRTKPLLEVLIKPIQTEAGRGSNF</sequence>
<protein>
    <submittedName>
        <fullName evidence="1">Uncharacterized protein</fullName>
    </submittedName>
</protein>
<keyword evidence="2" id="KW-1185">Reference proteome</keyword>
<name>A0A0F3IF20_9GAMM</name>
<reference evidence="1 2" key="2">
    <citation type="journal article" date="2016" name="Microb. Ecol.">
        <title>Genome Characteristics of a Novel Type I Methanotroph (Sn10-6) Isolated from a Flooded Indian Rice Field.</title>
        <authorList>
            <person name="Rahalkar M.C."/>
            <person name="Pandit P.S."/>
            <person name="Dhakephalkar P.K."/>
            <person name="Pore S."/>
            <person name="Arora P."/>
            <person name="Kapse N."/>
        </authorList>
    </citation>
    <scope>NUCLEOTIDE SEQUENCE [LARGE SCALE GENOMIC DNA]</scope>
    <source>
        <strain evidence="1 2">Sn10-6</strain>
    </source>
</reference>
<accession>A0A0F3IF20</accession>